<evidence type="ECO:0000256" key="5">
    <source>
        <dbReference type="ARBA" id="ARBA00022824"/>
    </source>
</evidence>
<dbReference type="GO" id="GO:0008374">
    <property type="term" value="F:O-acyltransferase activity"/>
    <property type="evidence" value="ECO:0007669"/>
    <property type="project" value="InterPro"/>
</dbReference>
<organism evidence="11 12">
    <name type="scientific">Echinostoma caproni</name>
    <dbReference type="NCBI Taxonomy" id="27848"/>
    <lineage>
        <taxon>Eukaryota</taxon>
        <taxon>Metazoa</taxon>
        <taxon>Spiralia</taxon>
        <taxon>Lophotrochozoa</taxon>
        <taxon>Platyhelminthes</taxon>
        <taxon>Trematoda</taxon>
        <taxon>Digenea</taxon>
        <taxon>Plagiorchiida</taxon>
        <taxon>Echinostomata</taxon>
        <taxon>Echinostomatoidea</taxon>
        <taxon>Echinostomatidae</taxon>
        <taxon>Echinostoma</taxon>
    </lineage>
</organism>
<feature type="active site" evidence="9">
    <location>
        <position position="238"/>
    </location>
</feature>
<feature type="transmembrane region" description="Helical" evidence="10">
    <location>
        <begin position="23"/>
        <end position="44"/>
    </location>
</feature>
<feature type="transmembrane region" description="Helical" evidence="10">
    <location>
        <begin position="274"/>
        <end position="295"/>
    </location>
</feature>
<evidence type="ECO:0000256" key="9">
    <source>
        <dbReference type="PIRSR" id="PIRSR000439-1"/>
    </source>
</evidence>
<evidence type="ECO:0000256" key="3">
    <source>
        <dbReference type="ARBA" id="ARBA00022679"/>
    </source>
</evidence>
<dbReference type="OrthoDB" id="10039049at2759"/>
<evidence type="ECO:0000256" key="8">
    <source>
        <dbReference type="ARBA" id="ARBA00023315"/>
    </source>
</evidence>
<keyword evidence="3" id="KW-0808">Transferase</keyword>
<evidence type="ECO:0000256" key="7">
    <source>
        <dbReference type="ARBA" id="ARBA00023136"/>
    </source>
</evidence>
<feature type="transmembrane region" description="Helical" evidence="10">
    <location>
        <begin position="194"/>
        <end position="212"/>
    </location>
</feature>
<keyword evidence="12" id="KW-1185">Reference proteome</keyword>
<feature type="transmembrane region" description="Helical" evidence="10">
    <location>
        <begin position="248"/>
        <end position="267"/>
    </location>
</feature>
<dbReference type="Pfam" id="PF03062">
    <property type="entry name" value="MBOAT"/>
    <property type="match status" value="1"/>
</dbReference>
<dbReference type="PANTHER" id="PTHR10408">
    <property type="entry name" value="STEROL O-ACYLTRANSFERASE"/>
    <property type="match status" value="1"/>
</dbReference>
<dbReference type="EMBL" id="UZAN01071901">
    <property type="protein sequence ID" value="VDP95139.1"/>
    <property type="molecule type" value="Genomic_DNA"/>
</dbReference>
<evidence type="ECO:0000256" key="10">
    <source>
        <dbReference type="SAM" id="Phobius"/>
    </source>
</evidence>
<gene>
    <name evidence="11" type="ORF">ECPE_LOCUS17821</name>
</gene>
<feature type="transmembrane region" description="Helical" evidence="10">
    <location>
        <begin position="64"/>
        <end position="89"/>
    </location>
</feature>
<keyword evidence="4 10" id="KW-0812">Transmembrane</keyword>
<feature type="transmembrane region" description="Helical" evidence="10">
    <location>
        <begin position="153"/>
        <end position="174"/>
    </location>
</feature>
<protein>
    <submittedName>
        <fullName evidence="11">Uncharacterized protein</fullName>
    </submittedName>
</protein>
<evidence type="ECO:0000256" key="4">
    <source>
        <dbReference type="ARBA" id="ARBA00022692"/>
    </source>
</evidence>
<comment type="subcellular location">
    <subcellularLocation>
        <location evidence="1">Endoplasmic reticulum membrane</location>
        <topology evidence="1">Multi-pass membrane protein</topology>
    </subcellularLocation>
</comment>
<keyword evidence="5" id="KW-0256">Endoplasmic reticulum</keyword>
<keyword evidence="6 10" id="KW-1133">Transmembrane helix</keyword>
<keyword evidence="7 10" id="KW-0472">Membrane</keyword>
<dbReference type="InterPro" id="IPR004299">
    <property type="entry name" value="MBOAT_fam"/>
</dbReference>
<evidence type="ECO:0000256" key="1">
    <source>
        <dbReference type="ARBA" id="ARBA00004477"/>
    </source>
</evidence>
<dbReference type="GO" id="GO:0008203">
    <property type="term" value="P:cholesterol metabolic process"/>
    <property type="evidence" value="ECO:0007669"/>
    <property type="project" value="TreeGrafter"/>
</dbReference>
<dbReference type="PANTHER" id="PTHR10408:SF8">
    <property type="entry name" value="O-ACYLTRANSFERASE"/>
    <property type="match status" value="1"/>
</dbReference>
<accession>A0A3P8LD72</accession>
<proteinExistence type="inferred from homology"/>
<dbReference type="Proteomes" id="UP000272942">
    <property type="component" value="Unassembled WGS sequence"/>
</dbReference>
<dbReference type="GO" id="GO:0005789">
    <property type="term" value="C:endoplasmic reticulum membrane"/>
    <property type="evidence" value="ECO:0007669"/>
    <property type="project" value="UniProtKB-SubCell"/>
</dbReference>
<evidence type="ECO:0000256" key="6">
    <source>
        <dbReference type="ARBA" id="ARBA00022989"/>
    </source>
</evidence>
<evidence type="ECO:0000313" key="12">
    <source>
        <dbReference type="Proteomes" id="UP000272942"/>
    </source>
</evidence>
<name>A0A3P8LD72_9TREM</name>
<keyword evidence="8" id="KW-0012">Acyltransferase</keyword>
<dbReference type="AlphaFoldDB" id="A0A3P8LD72"/>
<evidence type="ECO:0000256" key="2">
    <source>
        <dbReference type="ARBA" id="ARBA00009010"/>
    </source>
</evidence>
<dbReference type="InterPro" id="IPR014371">
    <property type="entry name" value="Oat_ACAT_DAG_ARE"/>
</dbReference>
<sequence>MRGICSRLFIPCRTFLYTRWYVWWRFKNVLIIHTILSLSLARSLSDHPTSPSNRRTTLSGSKKVLFIVLPIQFILKHGLPPASTAIIAFEQVRMFMKSHAFVRSSENSSNNSHKAEFDKPQQWYPDFSHYLYFLFAPTLIYRDSYPRTNSIRWSYVATNLFQVAGCVLLSYYMLRFGDRLFYKDWWNSTTFSTWYRTWNVVVHDWLYIYLYRDLQRFAPHRSRQLAAAVVFWLSAAVHEYVLILVLRFVYPVLFVFFAFAGYPFIYVKGSCRGWNVFIWVLLFIGWGQMMCLYSMEWYARKNCQPVFGSWIDVFVPHSWFCRPLARPMD</sequence>
<evidence type="ECO:0000313" key="11">
    <source>
        <dbReference type="EMBL" id="VDP95139.1"/>
    </source>
</evidence>
<dbReference type="PIRSF" id="PIRSF000439">
    <property type="entry name" value="Oat_ACAT_DAG_ARE"/>
    <property type="match status" value="1"/>
</dbReference>
<reference evidence="11 12" key="1">
    <citation type="submission" date="2018-11" db="EMBL/GenBank/DDBJ databases">
        <authorList>
            <consortium name="Pathogen Informatics"/>
        </authorList>
    </citation>
    <scope>NUCLEOTIDE SEQUENCE [LARGE SCALE GENOMIC DNA]</scope>
    <source>
        <strain evidence="11 12">Egypt</strain>
    </source>
</reference>
<comment type="similarity">
    <text evidence="2">Belongs to the membrane-bound acyltransferase family. Sterol o-acyltransferase subfamily.</text>
</comment>